<dbReference type="PANTHER" id="PTHR44167:SF24">
    <property type="entry name" value="SERINE_THREONINE-PROTEIN KINASE CHK2"/>
    <property type="match status" value="1"/>
</dbReference>
<accession>A0A2H4UV01</accession>
<keyword evidence="1" id="KW-0067">ATP-binding</keyword>
<dbReference type="SMART" id="SM00220">
    <property type="entry name" value="S_TKc"/>
    <property type="match status" value="1"/>
</dbReference>
<keyword evidence="5" id="KW-1185">Reference proteome</keyword>
<feature type="compositionally biased region" description="Polar residues" evidence="2">
    <location>
        <begin position="48"/>
        <end position="60"/>
    </location>
</feature>
<dbReference type="InterPro" id="IPR000719">
    <property type="entry name" value="Prot_kinase_dom"/>
</dbReference>
<dbReference type="CDD" id="cd00180">
    <property type="entry name" value="PKc"/>
    <property type="match status" value="1"/>
</dbReference>
<dbReference type="InterPro" id="IPR017441">
    <property type="entry name" value="Protein_kinase_ATP_BS"/>
</dbReference>
<keyword evidence="4" id="KW-0808">Transferase</keyword>
<feature type="compositionally biased region" description="Low complexity" evidence="2">
    <location>
        <begin position="61"/>
        <end position="81"/>
    </location>
</feature>
<keyword evidence="4" id="KW-0418">Kinase</keyword>
<dbReference type="GO" id="GO:0004672">
    <property type="term" value="F:protein kinase activity"/>
    <property type="evidence" value="ECO:0007669"/>
    <property type="project" value="InterPro"/>
</dbReference>
<dbReference type="EMBL" id="MF782455">
    <property type="protein sequence ID" value="ATZ80753.1"/>
    <property type="molecule type" value="Genomic_DNA"/>
</dbReference>
<name>A0A2H4UV01_9VIRU</name>
<evidence type="ECO:0000256" key="2">
    <source>
        <dbReference type="SAM" id="MobiDB-lite"/>
    </source>
</evidence>
<dbReference type="Gene3D" id="3.30.200.20">
    <property type="entry name" value="Phosphorylase Kinase, domain 1"/>
    <property type="match status" value="1"/>
</dbReference>
<sequence>MKKRNNNLSLYIDPAPSMSTPQKKSSILIPPLNPPPKFSLPPKFAPLQNIQLKQSPMSNLEPSPMSNLEPSPSSNLKPSSSTNFKSKTRFAHLSPTLTLSQQLKPAQEQENEIYFDRCKISKNVKLEQQELLLMENAEQFKFDFDNNTGIFKNKNYTITKPEKDTYIGHGTFGEVHLGNMLNNKTNETTKVVIKTSHNDEHRSFCNETNLMPLLTHKNIAKYYGFYKDEFSYVLFYEYISNTNLRQYVEKNTPSFNQKIKIMIQLIDGLKYLHKNNAYHGDIKLDNIMIYTVRHNDYFDIVPVYIDFGLSCKDGDLCYNEPTFTRNYASIQLAKYKNDDKIHNMNRKQFIYMMKMNDIWALGVTLLRLFTKYNLNISSFTESHTIKDYIREKFAELRKLKYPADVLAYVSIIISSMLEYDEQNVYAQYRVLLMNEYIRNFFNDEELIKKLDEIDNER</sequence>
<dbReference type="Pfam" id="PF00069">
    <property type="entry name" value="Pkinase"/>
    <property type="match status" value="1"/>
</dbReference>
<dbReference type="Gene3D" id="1.10.510.10">
    <property type="entry name" value="Transferase(Phosphotransferase) domain 1"/>
    <property type="match status" value="1"/>
</dbReference>
<dbReference type="PROSITE" id="PS50011">
    <property type="entry name" value="PROTEIN_KINASE_DOM"/>
    <property type="match status" value="1"/>
</dbReference>
<evidence type="ECO:0000259" key="3">
    <source>
        <dbReference type="PROSITE" id="PS50011"/>
    </source>
</evidence>
<gene>
    <name evidence="4" type="ORF">BMW23_0707</name>
</gene>
<reference evidence="4" key="1">
    <citation type="journal article" date="2017" name="Elife">
        <title>The kinetoplastid-infecting Bodo saltans virus (BsV), a window into the most abundant giant viruses in the sea.</title>
        <authorList>
            <person name="Deeg C.M."/>
            <person name="Chow C.-E.T."/>
            <person name="Suttle C.A."/>
        </authorList>
    </citation>
    <scope>NUCLEOTIDE SEQUENCE</scope>
    <source>
        <strain evidence="4">NG1</strain>
    </source>
</reference>
<dbReference type="Proteomes" id="UP000240325">
    <property type="component" value="Segment"/>
</dbReference>
<keyword evidence="1" id="KW-0547">Nucleotide-binding</keyword>
<dbReference type="InterPro" id="IPR011009">
    <property type="entry name" value="Kinase-like_dom_sf"/>
</dbReference>
<proteinExistence type="predicted"/>
<dbReference type="GO" id="GO:0005524">
    <property type="term" value="F:ATP binding"/>
    <property type="evidence" value="ECO:0007669"/>
    <property type="project" value="UniProtKB-UniRule"/>
</dbReference>
<protein>
    <submittedName>
        <fullName evidence="4">Serine/threonine-protein kinase</fullName>
    </submittedName>
</protein>
<dbReference type="PROSITE" id="PS00107">
    <property type="entry name" value="PROTEIN_KINASE_ATP"/>
    <property type="match status" value="1"/>
</dbReference>
<feature type="region of interest" description="Disordered" evidence="2">
    <location>
        <begin position="1"/>
        <end position="83"/>
    </location>
</feature>
<organism evidence="4">
    <name type="scientific">Bodo saltans virus</name>
    <dbReference type="NCBI Taxonomy" id="2024608"/>
    <lineage>
        <taxon>Viruses</taxon>
        <taxon>Varidnaviria</taxon>
        <taxon>Bamfordvirae</taxon>
        <taxon>Nucleocytoviricota</taxon>
        <taxon>Megaviricetes</taxon>
        <taxon>Imitervirales</taxon>
        <taxon>Mimiviridae</taxon>
        <taxon>Klosneuvirinae</taxon>
        <taxon>Theiavirus</taxon>
        <taxon>Theiavirus salishense</taxon>
    </lineage>
</organism>
<evidence type="ECO:0000313" key="5">
    <source>
        <dbReference type="Proteomes" id="UP000240325"/>
    </source>
</evidence>
<feature type="domain" description="Protein kinase" evidence="3">
    <location>
        <begin position="161"/>
        <end position="437"/>
    </location>
</feature>
<evidence type="ECO:0000256" key="1">
    <source>
        <dbReference type="PROSITE-ProRule" id="PRU10141"/>
    </source>
</evidence>
<evidence type="ECO:0000313" key="4">
    <source>
        <dbReference type="EMBL" id="ATZ80753.1"/>
    </source>
</evidence>
<dbReference type="PANTHER" id="PTHR44167">
    <property type="entry name" value="OVARIAN-SPECIFIC SERINE/THREONINE-PROTEIN KINASE LOK-RELATED"/>
    <property type="match status" value="1"/>
</dbReference>
<feature type="binding site" evidence="1">
    <location>
        <position position="194"/>
    </location>
    <ligand>
        <name>ATP</name>
        <dbReference type="ChEBI" id="CHEBI:30616"/>
    </ligand>
</feature>
<dbReference type="SUPFAM" id="SSF56112">
    <property type="entry name" value="Protein kinase-like (PK-like)"/>
    <property type="match status" value="1"/>
</dbReference>